<keyword evidence="3" id="KW-0106">Calcium</keyword>
<dbReference type="InterPro" id="IPR002048">
    <property type="entry name" value="EF_hand_dom"/>
</dbReference>
<feature type="domain" description="EF-hand" evidence="5">
    <location>
        <begin position="245"/>
        <end position="280"/>
    </location>
</feature>
<dbReference type="EMBL" id="KK583192">
    <property type="protein sequence ID" value="KDO33760.1"/>
    <property type="molecule type" value="Genomic_DNA"/>
</dbReference>
<evidence type="ECO:0000256" key="2">
    <source>
        <dbReference type="ARBA" id="ARBA00022737"/>
    </source>
</evidence>
<evidence type="ECO:0000256" key="4">
    <source>
        <dbReference type="SAM" id="MobiDB-lite"/>
    </source>
</evidence>
<feature type="compositionally biased region" description="Low complexity" evidence="4">
    <location>
        <begin position="692"/>
        <end position="745"/>
    </location>
</feature>
<feature type="domain" description="EF-hand" evidence="5">
    <location>
        <begin position="474"/>
        <end position="509"/>
    </location>
</feature>
<evidence type="ECO:0000256" key="3">
    <source>
        <dbReference type="ARBA" id="ARBA00022837"/>
    </source>
</evidence>
<dbReference type="KEGG" id="spar:SPRG_01641"/>
<dbReference type="AlphaFoldDB" id="A0A067CWZ2"/>
<dbReference type="SUPFAM" id="SSF47473">
    <property type="entry name" value="EF-hand"/>
    <property type="match status" value="1"/>
</dbReference>
<feature type="compositionally biased region" description="Acidic residues" evidence="4">
    <location>
        <begin position="656"/>
        <end position="684"/>
    </location>
</feature>
<gene>
    <name evidence="6" type="ORF">SPRG_01641</name>
</gene>
<proteinExistence type="predicted"/>
<dbReference type="Pfam" id="PF13833">
    <property type="entry name" value="EF-hand_8"/>
    <property type="match status" value="2"/>
</dbReference>
<keyword evidence="2" id="KW-0677">Repeat</keyword>
<evidence type="ECO:0000313" key="7">
    <source>
        <dbReference type="Proteomes" id="UP000030745"/>
    </source>
</evidence>
<organism evidence="6 7">
    <name type="scientific">Saprolegnia parasitica (strain CBS 223.65)</name>
    <dbReference type="NCBI Taxonomy" id="695850"/>
    <lineage>
        <taxon>Eukaryota</taxon>
        <taxon>Sar</taxon>
        <taxon>Stramenopiles</taxon>
        <taxon>Oomycota</taxon>
        <taxon>Saprolegniomycetes</taxon>
        <taxon>Saprolegniales</taxon>
        <taxon>Saprolegniaceae</taxon>
        <taxon>Saprolegnia</taxon>
    </lineage>
</organism>
<accession>A0A067CWZ2</accession>
<name>A0A067CWZ2_SAPPC</name>
<evidence type="ECO:0000256" key="1">
    <source>
        <dbReference type="ARBA" id="ARBA00022723"/>
    </source>
</evidence>
<dbReference type="InterPro" id="IPR051581">
    <property type="entry name" value="Ca-bind"/>
</dbReference>
<protein>
    <recommendedName>
        <fullName evidence="5">EF-hand domain-containing protein</fullName>
    </recommendedName>
</protein>
<dbReference type="GO" id="GO:0005509">
    <property type="term" value="F:calcium ion binding"/>
    <property type="evidence" value="ECO:0007669"/>
    <property type="project" value="InterPro"/>
</dbReference>
<dbReference type="OrthoDB" id="26525at2759"/>
<evidence type="ECO:0000259" key="5">
    <source>
        <dbReference type="PROSITE" id="PS50222"/>
    </source>
</evidence>
<dbReference type="OMA" id="KFRICAN"/>
<dbReference type="CDD" id="cd00051">
    <property type="entry name" value="EFh"/>
    <property type="match status" value="2"/>
</dbReference>
<dbReference type="VEuPathDB" id="FungiDB:SPRG_01641"/>
<feature type="compositionally biased region" description="Low complexity" evidence="4">
    <location>
        <begin position="752"/>
        <end position="775"/>
    </location>
</feature>
<dbReference type="PROSITE" id="PS00018">
    <property type="entry name" value="EF_HAND_1"/>
    <property type="match status" value="1"/>
</dbReference>
<dbReference type="Gene3D" id="1.10.238.10">
    <property type="entry name" value="EF-hand"/>
    <property type="match status" value="2"/>
</dbReference>
<feature type="compositionally biased region" description="Polar residues" evidence="4">
    <location>
        <begin position="592"/>
        <end position="601"/>
    </location>
</feature>
<dbReference type="Proteomes" id="UP000030745">
    <property type="component" value="Unassembled WGS sequence"/>
</dbReference>
<reference evidence="6 7" key="1">
    <citation type="journal article" date="2013" name="PLoS Genet.">
        <title>Distinctive expansion of potential virulence genes in the genome of the oomycete fish pathogen Saprolegnia parasitica.</title>
        <authorList>
            <person name="Jiang R.H."/>
            <person name="de Bruijn I."/>
            <person name="Haas B.J."/>
            <person name="Belmonte R."/>
            <person name="Lobach L."/>
            <person name="Christie J."/>
            <person name="van den Ackerveken G."/>
            <person name="Bottin A."/>
            <person name="Bulone V."/>
            <person name="Diaz-Moreno S.M."/>
            <person name="Dumas B."/>
            <person name="Fan L."/>
            <person name="Gaulin E."/>
            <person name="Govers F."/>
            <person name="Grenville-Briggs L.J."/>
            <person name="Horner N.R."/>
            <person name="Levin J.Z."/>
            <person name="Mammella M."/>
            <person name="Meijer H.J."/>
            <person name="Morris P."/>
            <person name="Nusbaum C."/>
            <person name="Oome S."/>
            <person name="Phillips A.J."/>
            <person name="van Rooyen D."/>
            <person name="Rzeszutek E."/>
            <person name="Saraiva M."/>
            <person name="Secombes C.J."/>
            <person name="Seidl M.F."/>
            <person name="Snel B."/>
            <person name="Stassen J.H."/>
            <person name="Sykes S."/>
            <person name="Tripathy S."/>
            <person name="van den Berg H."/>
            <person name="Vega-Arreguin J.C."/>
            <person name="Wawra S."/>
            <person name="Young S.K."/>
            <person name="Zeng Q."/>
            <person name="Dieguez-Uribeondo J."/>
            <person name="Russ C."/>
            <person name="Tyler B.M."/>
            <person name="van West P."/>
        </authorList>
    </citation>
    <scope>NUCLEOTIDE SEQUENCE [LARGE SCALE GENOMIC DNA]</scope>
    <source>
        <strain evidence="6 7">CBS 223.65</strain>
    </source>
</reference>
<dbReference type="GeneID" id="24124222"/>
<dbReference type="PROSITE" id="PS50222">
    <property type="entry name" value="EF_HAND_2"/>
    <property type="match status" value="2"/>
</dbReference>
<dbReference type="InterPro" id="IPR011992">
    <property type="entry name" value="EF-hand-dom_pair"/>
</dbReference>
<dbReference type="SMART" id="SM00054">
    <property type="entry name" value="EFh"/>
    <property type="match status" value="3"/>
</dbReference>
<evidence type="ECO:0000313" key="6">
    <source>
        <dbReference type="EMBL" id="KDO33760.1"/>
    </source>
</evidence>
<dbReference type="PANTHER" id="PTHR34524">
    <property type="entry name" value="CALCYPHOSIN"/>
    <property type="match status" value="1"/>
</dbReference>
<keyword evidence="1" id="KW-0479">Metal-binding</keyword>
<dbReference type="InterPro" id="IPR018247">
    <property type="entry name" value="EF_Hand_1_Ca_BS"/>
</dbReference>
<feature type="compositionally biased region" description="Low complexity" evidence="4">
    <location>
        <begin position="551"/>
        <end position="570"/>
    </location>
</feature>
<feature type="region of interest" description="Disordered" evidence="4">
    <location>
        <begin position="649"/>
        <end position="796"/>
    </location>
</feature>
<dbReference type="RefSeq" id="XP_012195398.1">
    <property type="nucleotide sequence ID" value="XM_012340008.1"/>
</dbReference>
<keyword evidence="7" id="KW-1185">Reference proteome</keyword>
<sequence length="813" mass="90531">MSGLGGVVGASCVTRRPPHDPRSGSTVLDVLTRKLRLKLEALIPIENERVEKAFELFTTTESISPNAFHLLLLKFRICANRQQSYALFHLYDTDATGRLDRAKFKRGVFGRCPGTPRGKRQHATTTTAATTTTLLPKKKAAAMSALATAANGQSTLAPPVVVAQPSDRVAHKPMRLHHPARAQHEVTVGDNLPFPEIVKRIREKIDQRTSKASDRFRQAFMIFAKASGITLDEFHEGLLRMGFRLTSAQTHELFAMFDADHSGDLDLNEFVQGISIDDYSATYIQAQIERQKREDVRRVRYAAAVHSVEASWSIEDMERKLREKIEQHTSRSSDCFRQALQIFKKTSGIRAHEFHDALAELGLDLPRDGDIDLNEFVRGVLPPDYTKGTWVAEADEMARQEALRKQLQPDAYYNRVNIDHWSLETIQTRLRERITQKTSKSSDTFRQVYRVFQKSHGITFDEFKRGVLVLGFRLNETQARSLFDRYDTDRSSTIDLAEFCKHVLAPDYTGDGDVWGMTHDERMQKRADAIAYAALTKNGTVRLATPPRPTSAPSARPATPSSSNASGRRPSSPRKHIRPSKPGEALRRATIGTPTRPSSAVGTRPLSARPSTALDDRPARPVSAGSRLPLQKAKRESHMLWRRKIMAHQANAAGTDGDDNDDNDDDNDGVDDDETPSEPDDERDATDTSSERPASATRSRSIASPTSTRPSSPSSQRPSTPSSRRLSSPSSRRPSSPSSTASRPTSPRPSRRPSTPESTSSISRSSQRSGRSEASLRPPSTSRELPLAKFSPRTYSHGFKRLFLQMAKDKLLP</sequence>
<dbReference type="PANTHER" id="PTHR34524:SF6">
    <property type="entry name" value="CALCYPHOSINE LIKE"/>
    <property type="match status" value="1"/>
</dbReference>
<feature type="region of interest" description="Disordered" evidence="4">
    <location>
        <begin position="540"/>
        <end position="634"/>
    </location>
</feature>